<dbReference type="Gene3D" id="3.10.20.90">
    <property type="entry name" value="Phosphatidylinositol 3-kinase Catalytic Subunit, Chain A, domain 1"/>
    <property type="match status" value="1"/>
</dbReference>
<dbReference type="CDD" id="cd23059">
    <property type="entry name" value="PDZ3_Par3-like"/>
    <property type="match status" value="1"/>
</dbReference>
<feature type="compositionally biased region" description="Basic and acidic residues" evidence="5">
    <location>
        <begin position="911"/>
        <end position="933"/>
    </location>
</feature>
<proteinExistence type="inferred from homology"/>
<evidence type="ECO:0000313" key="7">
    <source>
        <dbReference type="EnsemblMetazoa" id="BGLB033630-PC"/>
    </source>
</evidence>
<dbReference type="VEuPathDB" id="VectorBase:BGLB033630"/>
<dbReference type="PANTHER" id="PTHR16484:SF17">
    <property type="entry name" value="BAZOOKA, ISOFORM B"/>
    <property type="match status" value="1"/>
</dbReference>
<dbReference type="Pfam" id="PF00595">
    <property type="entry name" value="PDZ"/>
    <property type="match status" value="3"/>
</dbReference>
<evidence type="ECO:0000256" key="4">
    <source>
        <dbReference type="ARBA" id="ARBA00023306"/>
    </source>
</evidence>
<feature type="compositionally biased region" description="Basic and acidic residues" evidence="5">
    <location>
        <begin position="187"/>
        <end position="210"/>
    </location>
</feature>
<evidence type="ECO:0000259" key="6">
    <source>
        <dbReference type="PROSITE" id="PS50106"/>
    </source>
</evidence>
<feature type="domain" description="PDZ" evidence="6">
    <location>
        <begin position="515"/>
        <end position="586"/>
    </location>
</feature>
<feature type="region of interest" description="Disordered" evidence="5">
    <location>
        <begin position="892"/>
        <end position="933"/>
    </location>
</feature>
<evidence type="ECO:0000313" key="8">
    <source>
        <dbReference type="Proteomes" id="UP000076420"/>
    </source>
</evidence>
<dbReference type="STRING" id="6526.A0A2C9LQH3"/>
<feature type="region of interest" description="Disordered" evidence="5">
    <location>
        <begin position="1045"/>
        <end position="1085"/>
    </location>
</feature>
<reference evidence="7" key="1">
    <citation type="submission" date="2020-05" db="UniProtKB">
        <authorList>
            <consortium name="EnsemblMetazoa"/>
        </authorList>
    </citation>
    <scope>IDENTIFICATION</scope>
    <source>
        <strain evidence="7">BB02</strain>
    </source>
</reference>
<organism evidence="7 8">
    <name type="scientific">Biomphalaria glabrata</name>
    <name type="common">Bloodfluke planorb</name>
    <name type="synonym">Freshwater snail</name>
    <dbReference type="NCBI Taxonomy" id="6526"/>
    <lineage>
        <taxon>Eukaryota</taxon>
        <taxon>Metazoa</taxon>
        <taxon>Spiralia</taxon>
        <taxon>Lophotrochozoa</taxon>
        <taxon>Mollusca</taxon>
        <taxon>Gastropoda</taxon>
        <taxon>Heterobranchia</taxon>
        <taxon>Euthyneura</taxon>
        <taxon>Panpulmonata</taxon>
        <taxon>Hygrophila</taxon>
        <taxon>Lymnaeoidea</taxon>
        <taxon>Planorbidae</taxon>
        <taxon>Biomphalaria</taxon>
    </lineage>
</organism>
<dbReference type="OrthoDB" id="6264899at2759"/>
<feature type="compositionally biased region" description="Low complexity" evidence="5">
    <location>
        <begin position="1059"/>
        <end position="1068"/>
    </location>
</feature>
<dbReference type="GO" id="GO:0007155">
    <property type="term" value="P:cell adhesion"/>
    <property type="evidence" value="ECO:0007669"/>
    <property type="project" value="TreeGrafter"/>
</dbReference>
<dbReference type="Pfam" id="PF12053">
    <property type="entry name" value="Par3_HAL_N_term"/>
    <property type="match status" value="1"/>
</dbReference>
<dbReference type="FunFam" id="2.30.42.10:FF:000011">
    <property type="entry name" value="partitioning defective 3 homolog isoform X1"/>
    <property type="match status" value="1"/>
</dbReference>
<dbReference type="GO" id="GO:0043296">
    <property type="term" value="C:apical junction complex"/>
    <property type="evidence" value="ECO:0007669"/>
    <property type="project" value="TreeGrafter"/>
</dbReference>
<dbReference type="GO" id="GO:0005912">
    <property type="term" value="C:adherens junction"/>
    <property type="evidence" value="ECO:0007669"/>
    <property type="project" value="TreeGrafter"/>
</dbReference>
<dbReference type="Gene3D" id="2.30.42.10">
    <property type="match status" value="3"/>
</dbReference>
<dbReference type="GO" id="GO:0051301">
    <property type="term" value="P:cell division"/>
    <property type="evidence" value="ECO:0007669"/>
    <property type="project" value="UniProtKB-KW"/>
</dbReference>
<feature type="region of interest" description="Disordered" evidence="5">
    <location>
        <begin position="759"/>
        <end position="789"/>
    </location>
</feature>
<evidence type="ECO:0000256" key="5">
    <source>
        <dbReference type="SAM" id="MobiDB-lite"/>
    </source>
</evidence>
<feature type="region of interest" description="Disordered" evidence="5">
    <location>
        <begin position="169"/>
        <end position="210"/>
    </location>
</feature>
<protein>
    <recommendedName>
        <fullName evidence="6">PDZ domain-containing protein</fullName>
    </recommendedName>
</protein>
<dbReference type="InterPro" id="IPR052213">
    <property type="entry name" value="PAR3"/>
</dbReference>
<evidence type="ECO:0000256" key="2">
    <source>
        <dbReference type="ARBA" id="ARBA00022618"/>
    </source>
</evidence>
<feature type="compositionally biased region" description="Polar residues" evidence="5">
    <location>
        <begin position="409"/>
        <end position="422"/>
    </location>
</feature>
<keyword evidence="3" id="KW-0677">Repeat</keyword>
<dbReference type="GO" id="GO:0030010">
    <property type="term" value="P:establishment of cell polarity"/>
    <property type="evidence" value="ECO:0007669"/>
    <property type="project" value="TreeGrafter"/>
</dbReference>
<dbReference type="GO" id="GO:0000226">
    <property type="term" value="P:microtubule cytoskeleton organization"/>
    <property type="evidence" value="ECO:0007669"/>
    <property type="project" value="TreeGrafter"/>
</dbReference>
<feature type="domain" description="PDZ" evidence="6">
    <location>
        <begin position="283"/>
        <end position="370"/>
    </location>
</feature>
<feature type="compositionally biased region" description="Basic and acidic residues" evidence="5">
    <location>
        <begin position="1104"/>
        <end position="1130"/>
    </location>
</feature>
<feature type="compositionally biased region" description="Polar residues" evidence="5">
    <location>
        <begin position="1146"/>
        <end position="1157"/>
    </location>
</feature>
<dbReference type="VEuPathDB" id="VectorBase:BGLAX_034952"/>
<feature type="compositionally biased region" description="Low complexity" evidence="5">
    <location>
        <begin position="961"/>
        <end position="973"/>
    </location>
</feature>
<dbReference type="GO" id="GO:0005938">
    <property type="term" value="C:cell cortex"/>
    <property type="evidence" value="ECO:0007669"/>
    <property type="project" value="TreeGrafter"/>
</dbReference>
<keyword evidence="4" id="KW-0131">Cell cycle</keyword>
<dbReference type="CDD" id="cd06691">
    <property type="entry name" value="PDZ1_Par3-like"/>
    <property type="match status" value="1"/>
</dbReference>
<dbReference type="GO" id="GO:0008104">
    <property type="term" value="P:intracellular protein localization"/>
    <property type="evidence" value="ECO:0007669"/>
    <property type="project" value="TreeGrafter"/>
</dbReference>
<dbReference type="SUPFAM" id="SSF50156">
    <property type="entry name" value="PDZ domain-like"/>
    <property type="match status" value="3"/>
</dbReference>
<dbReference type="GO" id="GO:0016324">
    <property type="term" value="C:apical plasma membrane"/>
    <property type="evidence" value="ECO:0007669"/>
    <property type="project" value="TreeGrafter"/>
</dbReference>
<feature type="compositionally biased region" description="Polar residues" evidence="5">
    <location>
        <begin position="1069"/>
        <end position="1078"/>
    </location>
</feature>
<feature type="region of interest" description="Disordered" evidence="5">
    <location>
        <begin position="1412"/>
        <end position="1444"/>
    </location>
</feature>
<dbReference type="PANTHER" id="PTHR16484">
    <property type="entry name" value="PARTITIONING DEFECTIVE 3 RELATED"/>
    <property type="match status" value="1"/>
</dbReference>
<gene>
    <name evidence="7" type="primary">106052825</name>
</gene>
<dbReference type="InterPro" id="IPR036034">
    <property type="entry name" value="PDZ_sf"/>
</dbReference>
<evidence type="ECO:0000256" key="1">
    <source>
        <dbReference type="ARBA" id="ARBA00005358"/>
    </source>
</evidence>
<dbReference type="EnsemblMetazoa" id="BGLB033630-RC">
    <property type="protein sequence ID" value="BGLB033630-PC"/>
    <property type="gene ID" value="BGLB033630"/>
</dbReference>
<dbReference type="PROSITE" id="PS50106">
    <property type="entry name" value="PDZ"/>
    <property type="match status" value="3"/>
</dbReference>
<dbReference type="GO" id="GO:0051660">
    <property type="term" value="P:establishment of centrosome localization"/>
    <property type="evidence" value="ECO:0007669"/>
    <property type="project" value="TreeGrafter"/>
</dbReference>
<feature type="region of interest" description="Disordered" evidence="5">
    <location>
        <begin position="1103"/>
        <end position="1175"/>
    </location>
</feature>
<dbReference type="SMART" id="SM00228">
    <property type="entry name" value="PDZ"/>
    <property type="match status" value="3"/>
</dbReference>
<name>A0A2C9LQH3_BIOGL</name>
<feature type="compositionally biased region" description="Polar residues" evidence="5">
    <location>
        <begin position="1412"/>
        <end position="1428"/>
    </location>
</feature>
<comment type="similarity">
    <text evidence="1">Belongs to the PAR3 family.</text>
</comment>
<dbReference type="InterPro" id="IPR001478">
    <property type="entry name" value="PDZ"/>
</dbReference>
<feature type="compositionally biased region" description="Polar residues" evidence="5">
    <location>
        <begin position="759"/>
        <end position="768"/>
    </location>
</feature>
<dbReference type="GO" id="GO:0035091">
    <property type="term" value="F:phosphatidylinositol binding"/>
    <property type="evidence" value="ECO:0007669"/>
    <property type="project" value="TreeGrafter"/>
</dbReference>
<feature type="compositionally biased region" description="Polar residues" evidence="5">
    <location>
        <begin position="990"/>
        <end position="1014"/>
    </location>
</feature>
<dbReference type="GO" id="GO:0045197">
    <property type="term" value="P:establishment or maintenance of epithelial cell apical/basal polarity"/>
    <property type="evidence" value="ECO:0007669"/>
    <property type="project" value="TreeGrafter"/>
</dbReference>
<dbReference type="CDD" id="cd23058">
    <property type="entry name" value="PDZ2_Par3-like"/>
    <property type="match status" value="1"/>
</dbReference>
<sequence length="1444" mass="160569">MTFKMPIKVIVCFDNVRVTVPCGEGNFPVKELINKAIHRYKRAVGKGTNHWVEVTSLKTVSGGGILDPDDLLSDVVDDREQLVADFEEHEGMTAQHIGGDGASASSTGTASPDFFTTDVIHEQITNGIPSIFSISNQNKSISNNASTDIVVTSSDLSLGSQLKVRRGSAPDLNIQNVQTSVQASNVPRRESVQDSDEPRSESSDEEKEKQVILYSSLDRKKSGPNHFTRDALRASLSSHLERHHWQEEQKRLQSSNISQVQERIGLLEGHDGHEVKFSNYFDSSTVCLNNDGGPLGIHAIPAFDENGKNMGLLIQSIEQDRPVYNDGRIHSGDIVTEINGISLQDVPFQKAQDIFRAAKDSKEIYLKVVHQKFNSLPSKNVSSGKPGLQPPPVMPKPRSHTPLRPSPLTMPSTMEQNSTNPAPVSRDNGHMPIKSTLPMAHTQGVEQYISKVVDTNAGENKTNVTVEKLTEMSKSNKKIPPKVPVRSIQTSLTGLMGDVPLNAITNTKKIGKKMVIHLIKGPAGLGFSVTSRDNQTDGNCPIYIRNILPKGAAVQDGQLRPGDRLLQVNGIEMTGKTQSDAVKILRLIPEGSHVELVISRQEEVDEKFKVPRKMADSVPPSKQETHFVDADHCLGEPDLLPFQPAQSEPDLDTKGGNLERITLHIPLNETGSAGLGVSVKGKTETLESNSRDLGIFVKTVLQGGAAYKDGGLQVNDQLLEVNGVKLEGLSNSSAMEALRLAMIQDGKIPGVISLTVARQTGKSETHQVSPSSSKSDGSGQSRSQSDSEVGTILLSHSPSGTVSHIYDVNQSDFSPASLDRFHRYPDLGNIELNTNSHHTNYTDSNTAVTTKINFDKHFKGTVSDSKIFQFQSNHQRPHSTIGFIHELNQVGDDDSQLINSPDDSDMNSKPPFEREGLGRQSMSEKRKGHLDPRSTEIYKIVKANKENKGLGFNHLDINLPNESTTKTNSTEKSTPLKLSPGSDSRENVKDQVQTNKKSMSHLQEQNDNSWSNQHFGRGRACNESFRAAVDRSYDLQDPALMDTLEEESLESGGNTLDPSVSSRSSVSSEMTEQDNSSIHRLKLKEKEKKGNLLKGFLRFGKGRKSQEEISHRSRSEERSVTDTSKQRENRIVPNLKPVQTIDFIPISQSPSKPMQHSSKSRYEAEGKGQFRSHSVEPSIRNTSYFTPLLPLASSVPKQKWDFGSSPQEMTDPRYVHPAAISQRPKYADRSPYFVDYGTSSENVQSDSEAFMSRAEYIQQLRTLYQQHHQQRQGVYPREDTDEMYEKQLQEIEHNVVYENFHQDESQKLLKNERSFGQNNQHVSPDVYSLGNTFMYSKNFPRSSNDSMTLHGQHSAYREASDRNNTHYREVSDRHIAHYREISNRHNSITPQPYKSSAYNYPVMAHREVNHGQNYKPQMTYSGPTSQHMFSQSNSSFTEFSSAQV</sequence>
<feature type="compositionally biased region" description="Low complexity" evidence="5">
    <location>
        <begin position="769"/>
        <end position="787"/>
    </location>
</feature>
<keyword evidence="2" id="KW-0132">Cell division</keyword>
<evidence type="ECO:0000256" key="3">
    <source>
        <dbReference type="ARBA" id="ARBA00022737"/>
    </source>
</evidence>
<feature type="compositionally biased region" description="Polar residues" evidence="5">
    <location>
        <begin position="173"/>
        <end position="185"/>
    </location>
</feature>
<dbReference type="Proteomes" id="UP000076420">
    <property type="component" value="Unassembled WGS sequence"/>
</dbReference>
<feature type="domain" description="PDZ" evidence="6">
    <location>
        <begin position="664"/>
        <end position="739"/>
    </location>
</feature>
<feature type="region of interest" description="Disordered" evidence="5">
    <location>
        <begin position="376"/>
        <end position="426"/>
    </location>
</feature>
<dbReference type="InterPro" id="IPR021922">
    <property type="entry name" value="Par3/HAL_N"/>
</dbReference>
<feature type="region of interest" description="Disordered" evidence="5">
    <location>
        <begin position="950"/>
        <end position="1015"/>
    </location>
</feature>
<accession>A0A2C9LQH3</accession>
<feature type="compositionally biased region" description="Low complexity" evidence="5">
    <location>
        <begin position="1429"/>
        <end position="1444"/>
    </location>
</feature>
<dbReference type="KEGG" id="bgt:106052825"/>